<feature type="compositionally biased region" description="Polar residues" evidence="2">
    <location>
        <begin position="306"/>
        <end position="315"/>
    </location>
</feature>
<protein>
    <recommendedName>
        <fullName evidence="5">ALF repeat-containing protein</fullName>
    </recommendedName>
</protein>
<dbReference type="PANTHER" id="PTHR23242">
    <property type="entry name" value="TRANSCRIPTION FACTOR HOXA13"/>
    <property type="match status" value="1"/>
</dbReference>
<feature type="region of interest" description="Disordered" evidence="2">
    <location>
        <begin position="298"/>
        <end position="321"/>
    </location>
</feature>
<name>A0A0H3DIU3_AMYMU</name>
<dbReference type="HOGENOM" id="CLU_491482_0_0_11"/>
<evidence type="ECO:0008006" key="5">
    <source>
        <dbReference type="Google" id="ProtNLM"/>
    </source>
</evidence>
<dbReference type="PATRIC" id="fig|749927.5.peg.9260"/>
<feature type="region of interest" description="Disordered" evidence="2">
    <location>
        <begin position="518"/>
        <end position="554"/>
    </location>
</feature>
<gene>
    <name evidence="3" type="ordered locus">AMED_8919</name>
</gene>
<dbReference type="KEGG" id="amd:AMED_8919"/>
<dbReference type="OrthoDB" id="3598147at2"/>
<accession>A0A0H3DIU3</accession>
<organism evidence="3 4">
    <name type="scientific">Amycolatopsis mediterranei (strain U-32)</name>
    <dbReference type="NCBI Taxonomy" id="749927"/>
    <lineage>
        <taxon>Bacteria</taxon>
        <taxon>Bacillati</taxon>
        <taxon>Actinomycetota</taxon>
        <taxon>Actinomycetes</taxon>
        <taxon>Pseudonocardiales</taxon>
        <taxon>Pseudonocardiaceae</taxon>
        <taxon>Amycolatopsis</taxon>
    </lineage>
</organism>
<evidence type="ECO:0000313" key="3">
    <source>
        <dbReference type="EMBL" id="ADJ50611.1"/>
    </source>
</evidence>
<dbReference type="AlphaFoldDB" id="A0A0H3DIU3"/>
<dbReference type="Pfam" id="PF03752">
    <property type="entry name" value="ALF"/>
    <property type="match status" value="6"/>
</dbReference>
<dbReference type="EMBL" id="CP002000">
    <property type="protein sequence ID" value="ADJ50611.1"/>
    <property type="molecule type" value="Genomic_DNA"/>
</dbReference>
<feature type="compositionally biased region" description="Basic residues" evidence="2">
    <location>
        <begin position="538"/>
        <end position="554"/>
    </location>
</feature>
<evidence type="ECO:0000313" key="4">
    <source>
        <dbReference type="Proteomes" id="UP000000328"/>
    </source>
</evidence>
<evidence type="ECO:0000256" key="2">
    <source>
        <dbReference type="SAM" id="MobiDB-lite"/>
    </source>
</evidence>
<proteinExistence type="predicted"/>
<dbReference type="PANTHER" id="PTHR23242:SF9">
    <property type="entry name" value="TRANSCRIPTION FACTOR HOXA13"/>
    <property type="match status" value="1"/>
</dbReference>
<evidence type="ECO:0000256" key="1">
    <source>
        <dbReference type="SAM" id="Coils"/>
    </source>
</evidence>
<feature type="coiled-coil region" evidence="1">
    <location>
        <begin position="323"/>
        <end position="350"/>
    </location>
</feature>
<dbReference type="InterPro" id="IPR005506">
    <property type="entry name" value="DUF312_ALF"/>
</dbReference>
<feature type="compositionally biased region" description="Low complexity" evidence="2">
    <location>
        <begin position="528"/>
        <end position="537"/>
    </location>
</feature>
<sequence>MPNRTGYRPGTGSGFRVRLTEIEVIGNIPTASAIRERTIIDRGGFTLRANAVIVAAALAAGVFATPAAADVLPDRAQAVSLLETGGPGVARAAEAALLGSPADLQAFLATGRQQAQNDDERVLVTQALSSGGPITKRTAQRALSGTQDDIREYLANGLPLARSADDRIAVSQAMDTGGPTVNERGTEVLDNGTPADVRAFLETGLQQAKDVDDRISTLQALAGAGPEFTAAAQTALDGTPEDVRYFLSLWRQVAANYDAEVTAVQEQLDAAKAAAAGNRPQDVKLAADKAAQLAGDARKANADRLATQQAQNQQDGRAASAAEAAAQQQAKEAADRAARAKSDNDKLLADAADPALTVPNGRKAAVYLLRHGGAAVKNAARAALSGSDDDVVTFVHGGLAVAQESDDRAAVSAIAADPNARPGLRQAARDALAGPYAGVAALLRTGDYPGRDTDDRVEVNQVLAAGGPATKSWAQKALDGTVADIREFLAHGRYTAHLIDLDIYATRTLGEGPEVQAVAQGVLDGPDSARSSTSTSRCPRRGRVTRSPRRTSPR</sequence>
<dbReference type="Proteomes" id="UP000000328">
    <property type="component" value="Chromosome"/>
</dbReference>
<reference evidence="3 4" key="1">
    <citation type="journal article" date="2010" name="Cell Res.">
        <title>Complete genome sequence of the rifamycin SV-producing Amycolatopsis mediterranei U32 revealed its genetic characteristics in phylogeny and metabolism.</title>
        <authorList>
            <person name="Zhao W."/>
            <person name="Zhong Y."/>
            <person name="Yuan H."/>
            <person name="Wang J."/>
            <person name="Zheng H."/>
            <person name="Wang Y."/>
            <person name="Cen X."/>
            <person name="Xu F."/>
            <person name="Bai J."/>
            <person name="Han X."/>
            <person name="Lu G."/>
            <person name="Zhu Y."/>
            <person name="Shao Z."/>
            <person name="Yan H."/>
            <person name="Li C."/>
            <person name="Peng N."/>
            <person name="Zhang Z."/>
            <person name="Zhang Y."/>
            <person name="Lin W."/>
            <person name="Fan Y."/>
            <person name="Qin Z."/>
            <person name="Hu Y."/>
            <person name="Zhu B."/>
            <person name="Wang S."/>
            <person name="Ding X."/>
            <person name="Zhao G.P."/>
        </authorList>
    </citation>
    <scope>NUCLEOTIDE SEQUENCE [LARGE SCALE GENOMIC DNA]</scope>
    <source>
        <strain evidence="4">U-32</strain>
    </source>
</reference>
<dbReference type="eggNOG" id="COG3209">
    <property type="taxonomic scope" value="Bacteria"/>
</dbReference>
<keyword evidence="1" id="KW-0175">Coiled coil</keyword>